<dbReference type="InterPro" id="IPR007267">
    <property type="entry name" value="GtrA_DPMS_TM"/>
</dbReference>
<reference evidence="6 7" key="1">
    <citation type="submission" date="2020-08" db="EMBL/GenBank/DDBJ databases">
        <title>Genomic Encyclopedia of Type Strains, Phase IV (KMG-IV): sequencing the most valuable type-strain genomes for metagenomic binning, comparative biology and taxonomic classification.</title>
        <authorList>
            <person name="Goeker M."/>
        </authorList>
    </citation>
    <scope>NUCLEOTIDE SEQUENCE [LARGE SCALE GENOMIC DNA]</scope>
    <source>
        <strain evidence="6 7">YC6886</strain>
    </source>
</reference>
<evidence type="ECO:0000256" key="4">
    <source>
        <dbReference type="ARBA" id="ARBA00023136"/>
    </source>
</evidence>
<feature type="domain" description="GtrA/DPMS transmembrane" evidence="5">
    <location>
        <begin position="11"/>
        <end position="124"/>
    </location>
</feature>
<keyword evidence="4" id="KW-0472">Membrane</keyword>
<dbReference type="GO" id="GO:0016020">
    <property type="term" value="C:membrane"/>
    <property type="evidence" value="ECO:0007669"/>
    <property type="project" value="UniProtKB-SubCell"/>
</dbReference>
<comment type="subcellular location">
    <subcellularLocation>
        <location evidence="1">Membrane</location>
        <topology evidence="1">Multi-pass membrane protein</topology>
    </subcellularLocation>
</comment>
<evidence type="ECO:0000256" key="1">
    <source>
        <dbReference type="ARBA" id="ARBA00004141"/>
    </source>
</evidence>
<dbReference type="RefSeq" id="WP_184016350.1">
    <property type="nucleotide sequence ID" value="NZ_JACHFD010000004.1"/>
</dbReference>
<gene>
    <name evidence="6" type="ORF">HNR46_001003</name>
</gene>
<dbReference type="AlphaFoldDB" id="A0A840VAF4"/>
<dbReference type="EMBL" id="JACHFD010000004">
    <property type="protein sequence ID" value="MBB5350769.1"/>
    <property type="molecule type" value="Genomic_DNA"/>
</dbReference>
<dbReference type="Pfam" id="PF04138">
    <property type="entry name" value="GtrA_DPMS_TM"/>
    <property type="match status" value="1"/>
</dbReference>
<protein>
    <submittedName>
        <fullName evidence="6">Putative flippase GtrA</fullName>
    </submittedName>
</protein>
<proteinExistence type="predicted"/>
<comment type="caution">
    <text evidence="6">The sequence shown here is derived from an EMBL/GenBank/DDBJ whole genome shotgun (WGS) entry which is preliminary data.</text>
</comment>
<evidence type="ECO:0000313" key="7">
    <source>
        <dbReference type="Proteomes" id="UP000557717"/>
    </source>
</evidence>
<name>A0A840VAF4_9BACT</name>
<evidence type="ECO:0000256" key="2">
    <source>
        <dbReference type="ARBA" id="ARBA00022692"/>
    </source>
</evidence>
<sequence length="134" mass="14783">MKPTGHQLLIFSTVEGVGMLFDYALSATLHEQGCPLPVASMLAFAAGFALRFAGNFRWTFRGQDAEFAPALTRYAAVAFARFALRPGAFGAFPGLLEETYDATRIGWILLEFGLGFVVSKYWAFRISMKGGQEW</sequence>
<evidence type="ECO:0000313" key="6">
    <source>
        <dbReference type="EMBL" id="MBB5350769.1"/>
    </source>
</evidence>
<organism evidence="6 7">
    <name type="scientific">Haloferula luteola</name>
    <dbReference type="NCBI Taxonomy" id="595692"/>
    <lineage>
        <taxon>Bacteria</taxon>
        <taxon>Pseudomonadati</taxon>
        <taxon>Verrucomicrobiota</taxon>
        <taxon>Verrucomicrobiia</taxon>
        <taxon>Verrucomicrobiales</taxon>
        <taxon>Verrucomicrobiaceae</taxon>
        <taxon>Haloferula</taxon>
    </lineage>
</organism>
<keyword evidence="2" id="KW-0812">Transmembrane</keyword>
<keyword evidence="7" id="KW-1185">Reference proteome</keyword>
<evidence type="ECO:0000256" key="3">
    <source>
        <dbReference type="ARBA" id="ARBA00022989"/>
    </source>
</evidence>
<accession>A0A840VAF4</accession>
<dbReference type="GO" id="GO:0000271">
    <property type="term" value="P:polysaccharide biosynthetic process"/>
    <property type="evidence" value="ECO:0007669"/>
    <property type="project" value="InterPro"/>
</dbReference>
<evidence type="ECO:0000259" key="5">
    <source>
        <dbReference type="Pfam" id="PF04138"/>
    </source>
</evidence>
<keyword evidence="3" id="KW-1133">Transmembrane helix</keyword>
<dbReference type="Proteomes" id="UP000557717">
    <property type="component" value="Unassembled WGS sequence"/>
</dbReference>